<dbReference type="SUPFAM" id="SSF52540">
    <property type="entry name" value="P-loop containing nucleoside triphosphate hydrolases"/>
    <property type="match status" value="1"/>
</dbReference>
<dbReference type="HAMAP" id="MF_00328">
    <property type="entry name" value="Guanylate_kinase"/>
    <property type="match status" value="1"/>
</dbReference>
<dbReference type="InterPro" id="IPR036291">
    <property type="entry name" value="NAD(P)-bd_dom_sf"/>
</dbReference>
<keyword evidence="5" id="KW-0418">Kinase</keyword>
<dbReference type="PROSITE" id="PS50052">
    <property type="entry name" value="GUANYLATE_KINASE_2"/>
    <property type="match status" value="1"/>
</dbReference>
<dbReference type="PANTHER" id="PTHR23117">
    <property type="entry name" value="GUANYLATE KINASE-RELATED"/>
    <property type="match status" value="1"/>
</dbReference>
<evidence type="ECO:0000256" key="4">
    <source>
        <dbReference type="ARBA" id="ARBA00022741"/>
    </source>
</evidence>
<gene>
    <name evidence="10" type="ORF">DUNSADRAFT_11676</name>
</gene>
<dbReference type="PROSITE" id="PS00856">
    <property type="entry name" value="GUANYLATE_KINASE_1"/>
    <property type="match status" value="1"/>
</dbReference>
<evidence type="ECO:0000313" key="11">
    <source>
        <dbReference type="Proteomes" id="UP000815325"/>
    </source>
</evidence>
<dbReference type="Gene3D" id="3.30.63.10">
    <property type="entry name" value="Guanylate Kinase phosphate binding domain"/>
    <property type="match status" value="1"/>
</dbReference>
<keyword evidence="3" id="KW-0808">Transferase</keyword>
<dbReference type="EC" id="2.7.4.8" evidence="2"/>
<dbReference type="Pfam" id="PF00625">
    <property type="entry name" value="Guanylate_kin"/>
    <property type="match status" value="1"/>
</dbReference>
<dbReference type="InterPro" id="IPR002347">
    <property type="entry name" value="SDR_fam"/>
</dbReference>
<proteinExistence type="inferred from homology"/>
<name>A0ABQ7H4B6_DUNSA</name>
<evidence type="ECO:0000256" key="8">
    <source>
        <dbReference type="SAM" id="MobiDB-lite"/>
    </source>
</evidence>
<evidence type="ECO:0000256" key="7">
    <source>
        <dbReference type="SAM" id="Coils"/>
    </source>
</evidence>
<evidence type="ECO:0000259" key="9">
    <source>
        <dbReference type="PROSITE" id="PS50052"/>
    </source>
</evidence>
<evidence type="ECO:0000256" key="3">
    <source>
        <dbReference type="ARBA" id="ARBA00022679"/>
    </source>
</evidence>
<dbReference type="Gene3D" id="3.40.50.300">
    <property type="entry name" value="P-loop containing nucleotide triphosphate hydrolases"/>
    <property type="match status" value="1"/>
</dbReference>
<keyword evidence="11" id="KW-1185">Reference proteome</keyword>
<comment type="similarity">
    <text evidence="1">Belongs to the guanylate kinase family.</text>
</comment>
<sequence>MGSEMSTPAPQGGEGGEVQQQQQQQQAPNDAIAQQQQMPLHPQSGLPSALVIVGPSGVGKNTLIQRLREGNTSFGHSVSHTTRQPRPGEKHGEHYFFTSKEQFAKEIAEDKFIEFAEVHGNLYGTSVTAVRKVLESGRTCILDIDVQGARLVRKTPLKAIFVFIAPPSLEDLAKRLFTRGTEAAEQIQKRLANAKEEINSVNERGLYDYLIINDNLDDAVDKLRAIATRALQGLDPEPGKVPESVLIEDAPLPGMPPLDPTAPQENGAQGLLLSEDPPGAASAAADPLPNPTAAAPPSTTANSASDKEAQPAVTSNGGTGMRVVAVARRKEKLEALQVHMHNLRIPPTHFLPVVCDITKDAEVATLPRIVAKRWPDAGGVDVLINNAGLSRNDASLMDGNVASWVEMLSTNVLGTTMAIKAAVQDMRRRNKWGHIINMVGLSGHRIPDGPQGGGFYCATKSAVKTITDGLRQEARGKMLPLRVSSISPGVVETEFFTVKNFGDAEAARSTIQNYASCLQPQDVAQTILWCLSAPDHVEVNDVVVRPTDQLL</sequence>
<feature type="region of interest" description="Disordered" evidence="8">
    <location>
        <begin position="247"/>
        <end position="321"/>
    </location>
</feature>
<feature type="region of interest" description="Disordered" evidence="8">
    <location>
        <begin position="70"/>
        <end position="91"/>
    </location>
</feature>
<accession>A0ABQ7H4B6</accession>
<evidence type="ECO:0000256" key="6">
    <source>
        <dbReference type="ARBA" id="ARBA00022840"/>
    </source>
</evidence>
<dbReference type="InterPro" id="IPR027417">
    <property type="entry name" value="P-loop_NTPase"/>
</dbReference>
<evidence type="ECO:0000256" key="1">
    <source>
        <dbReference type="ARBA" id="ARBA00005790"/>
    </source>
</evidence>
<dbReference type="InterPro" id="IPR008144">
    <property type="entry name" value="Guanylate_kin-like_dom"/>
</dbReference>
<feature type="coiled-coil region" evidence="7">
    <location>
        <begin position="177"/>
        <end position="204"/>
    </location>
</feature>
<dbReference type="InterPro" id="IPR020590">
    <property type="entry name" value="Guanylate_kinase_CS"/>
</dbReference>
<evidence type="ECO:0000256" key="5">
    <source>
        <dbReference type="ARBA" id="ARBA00022777"/>
    </source>
</evidence>
<dbReference type="SMART" id="SM00072">
    <property type="entry name" value="GuKc"/>
    <property type="match status" value="1"/>
</dbReference>
<dbReference type="Pfam" id="PF00106">
    <property type="entry name" value="adh_short"/>
    <property type="match status" value="1"/>
</dbReference>
<dbReference type="NCBIfam" id="TIGR03263">
    <property type="entry name" value="guanyl_kin"/>
    <property type="match status" value="1"/>
</dbReference>
<feature type="compositionally biased region" description="Polar residues" evidence="8">
    <location>
        <begin position="70"/>
        <end position="84"/>
    </location>
</feature>
<dbReference type="Proteomes" id="UP000815325">
    <property type="component" value="Unassembled WGS sequence"/>
</dbReference>
<dbReference type="InterPro" id="IPR008145">
    <property type="entry name" value="GK/Ca_channel_bsu"/>
</dbReference>
<evidence type="ECO:0000256" key="2">
    <source>
        <dbReference type="ARBA" id="ARBA00012961"/>
    </source>
</evidence>
<comment type="caution">
    <text evidence="10">The sequence shown here is derived from an EMBL/GenBank/DDBJ whole genome shotgun (WGS) entry which is preliminary data.</text>
</comment>
<feature type="compositionally biased region" description="Low complexity" evidence="8">
    <location>
        <begin position="277"/>
        <end position="304"/>
    </location>
</feature>
<evidence type="ECO:0000313" key="10">
    <source>
        <dbReference type="EMBL" id="KAF5841702.1"/>
    </source>
</evidence>
<dbReference type="CDD" id="cd00071">
    <property type="entry name" value="GMPK"/>
    <property type="match status" value="1"/>
</dbReference>
<dbReference type="GO" id="GO:0016787">
    <property type="term" value="F:hydrolase activity"/>
    <property type="evidence" value="ECO:0007669"/>
    <property type="project" value="UniProtKB-KW"/>
</dbReference>
<dbReference type="Gene3D" id="3.40.50.720">
    <property type="entry name" value="NAD(P)-binding Rossmann-like Domain"/>
    <property type="match status" value="1"/>
</dbReference>
<keyword evidence="4" id="KW-0547">Nucleotide-binding</keyword>
<feature type="domain" description="Guanylate kinase-like" evidence="9">
    <location>
        <begin position="47"/>
        <end position="228"/>
    </location>
</feature>
<keyword evidence="10" id="KW-0378">Hydrolase</keyword>
<dbReference type="InterPro" id="IPR017665">
    <property type="entry name" value="Guanylate_kinase"/>
</dbReference>
<keyword evidence="7" id="KW-0175">Coiled coil</keyword>
<dbReference type="PRINTS" id="PR00080">
    <property type="entry name" value="SDRFAMILY"/>
</dbReference>
<protein>
    <recommendedName>
        <fullName evidence="2">guanylate kinase</fullName>
        <ecNumber evidence="2">2.7.4.8</ecNumber>
    </recommendedName>
</protein>
<feature type="compositionally biased region" description="Low complexity" evidence="8">
    <location>
        <begin position="17"/>
        <end position="37"/>
    </location>
</feature>
<dbReference type="SUPFAM" id="SSF51735">
    <property type="entry name" value="NAD(P)-binding Rossmann-fold domains"/>
    <property type="match status" value="1"/>
</dbReference>
<organism evidence="10 11">
    <name type="scientific">Dunaliella salina</name>
    <name type="common">Green alga</name>
    <name type="synonym">Protococcus salinus</name>
    <dbReference type="NCBI Taxonomy" id="3046"/>
    <lineage>
        <taxon>Eukaryota</taxon>
        <taxon>Viridiplantae</taxon>
        <taxon>Chlorophyta</taxon>
        <taxon>core chlorophytes</taxon>
        <taxon>Chlorophyceae</taxon>
        <taxon>CS clade</taxon>
        <taxon>Chlamydomonadales</taxon>
        <taxon>Dunaliellaceae</taxon>
        <taxon>Dunaliella</taxon>
    </lineage>
</organism>
<dbReference type="EMBL" id="MU069479">
    <property type="protein sequence ID" value="KAF5841702.1"/>
    <property type="molecule type" value="Genomic_DNA"/>
</dbReference>
<dbReference type="PANTHER" id="PTHR23117:SF13">
    <property type="entry name" value="GUANYLATE KINASE"/>
    <property type="match status" value="1"/>
</dbReference>
<keyword evidence="6" id="KW-0067">ATP-binding</keyword>
<feature type="region of interest" description="Disordered" evidence="8">
    <location>
        <begin position="1"/>
        <end position="49"/>
    </location>
</feature>
<reference evidence="10" key="1">
    <citation type="submission" date="2017-08" db="EMBL/GenBank/DDBJ databases">
        <authorList>
            <person name="Polle J.E."/>
            <person name="Barry K."/>
            <person name="Cushman J."/>
            <person name="Schmutz J."/>
            <person name="Tran D."/>
            <person name="Hathwaick L.T."/>
            <person name="Yim W.C."/>
            <person name="Jenkins J."/>
            <person name="Mckie-Krisberg Z.M."/>
            <person name="Prochnik S."/>
            <person name="Lindquist E."/>
            <person name="Dockter R.B."/>
            <person name="Adam C."/>
            <person name="Molina H."/>
            <person name="Bunkerborg J."/>
            <person name="Jin E."/>
            <person name="Buchheim M."/>
            <person name="Magnuson J."/>
        </authorList>
    </citation>
    <scope>NUCLEOTIDE SEQUENCE</scope>
    <source>
        <strain evidence="10">CCAP 19/18</strain>
    </source>
</reference>